<dbReference type="EMBL" id="SRLO01000912">
    <property type="protein sequence ID" value="TNN44327.1"/>
    <property type="molecule type" value="Genomic_DNA"/>
</dbReference>
<dbReference type="AlphaFoldDB" id="A0A4Z2FSX4"/>
<evidence type="ECO:0000313" key="2">
    <source>
        <dbReference type="EMBL" id="TNN44327.1"/>
    </source>
</evidence>
<accession>A0A4Z2FSX4</accession>
<proteinExistence type="predicted"/>
<organism evidence="2 3">
    <name type="scientific">Liparis tanakae</name>
    <name type="common">Tanaka's snailfish</name>
    <dbReference type="NCBI Taxonomy" id="230148"/>
    <lineage>
        <taxon>Eukaryota</taxon>
        <taxon>Metazoa</taxon>
        <taxon>Chordata</taxon>
        <taxon>Craniata</taxon>
        <taxon>Vertebrata</taxon>
        <taxon>Euteleostomi</taxon>
        <taxon>Actinopterygii</taxon>
        <taxon>Neopterygii</taxon>
        <taxon>Teleostei</taxon>
        <taxon>Neoteleostei</taxon>
        <taxon>Acanthomorphata</taxon>
        <taxon>Eupercaria</taxon>
        <taxon>Perciformes</taxon>
        <taxon>Cottioidei</taxon>
        <taxon>Cottales</taxon>
        <taxon>Liparidae</taxon>
        <taxon>Liparis</taxon>
    </lineage>
</organism>
<evidence type="ECO:0000313" key="3">
    <source>
        <dbReference type="Proteomes" id="UP000314294"/>
    </source>
</evidence>
<sequence length="140" mass="15326">MEFHSAHTWSRLAGRPGAPTEMNQRHRATANRDVGIVLSPSPPPSHLLARPLSGCLAADYQCNTSNKIHQPNTFPPSNSHFIYKGSANPKTASNLGEEEEEKEETSVPRCEQRAQEPRGGGEDLWVGGRVNAIFISQTLP</sequence>
<dbReference type="Proteomes" id="UP000314294">
    <property type="component" value="Unassembled WGS sequence"/>
</dbReference>
<feature type="compositionally biased region" description="Polar residues" evidence="1">
    <location>
        <begin position="68"/>
        <end position="80"/>
    </location>
</feature>
<reference evidence="2 3" key="1">
    <citation type="submission" date="2019-03" db="EMBL/GenBank/DDBJ databases">
        <title>First draft genome of Liparis tanakae, snailfish: a comprehensive survey of snailfish specific genes.</title>
        <authorList>
            <person name="Kim W."/>
            <person name="Song I."/>
            <person name="Jeong J.-H."/>
            <person name="Kim D."/>
            <person name="Kim S."/>
            <person name="Ryu S."/>
            <person name="Song J.Y."/>
            <person name="Lee S.K."/>
        </authorList>
    </citation>
    <scope>NUCLEOTIDE SEQUENCE [LARGE SCALE GENOMIC DNA]</scope>
    <source>
        <tissue evidence="2">Muscle</tissue>
    </source>
</reference>
<feature type="compositionally biased region" description="Basic and acidic residues" evidence="1">
    <location>
        <begin position="104"/>
        <end position="121"/>
    </location>
</feature>
<evidence type="ECO:0000256" key="1">
    <source>
        <dbReference type="SAM" id="MobiDB-lite"/>
    </source>
</evidence>
<gene>
    <name evidence="2" type="ORF">EYF80_045490</name>
</gene>
<protein>
    <submittedName>
        <fullName evidence="2">Uncharacterized protein</fullName>
    </submittedName>
</protein>
<comment type="caution">
    <text evidence="2">The sequence shown here is derived from an EMBL/GenBank/DDBJ whole genome shotgun (WGS) entry which is preliminary data.</text>
</comment>
<feature type="region of interest" description="Disordered" evidence="1">
    <location>
        <begin position="1"/>
        <end position="26"/>
    </location>
</feature>
<keyword evidence="3" id="KW-1185">Reference proteome</keyword>
<name>A0A4Z2FSX4_9TELE</name>
<feature type="region of interest" description="Disordered" evidence="1">
    <location>
        <begin position="68"/>
        <end position="123"/>
    </location>
</feature>